<evidence type="ECO:0000313" key="1">
    <source>
        <dbReference type="EMBL" id="GFY62453.1"/>
    </source>
</evidence>
<proteinExistence type="predicted"/>
<keyword evidence="2" id="KW-1185">Reference proteome</keyword>
<evidence type="ECO:0000313" key="2">
    <source>
        <dbReference type="Proteomes" id="UP000886998"/>
    </source>
</evidence>
<gene>
    <name evidence="1" type="ORF">TNIN_134991</name>
</gene>
<name>A0A8X6XYN7_9ARAC</name>
<dbReference type="AlphaFoldDB" id="A0A8X6XYN7"/>
<comment type="caution">
    <text evidence="1">The sequence shown here is derived from an EMBL/GenBank/DDBJ whole genome shotgun (WGS) entry which is preliminary data.</text>
</comment>
<reference evidence="1" key="1">
    <citation type="submission" date="2020-08" db="EMBL/GenBank/DDBJ databases">
        <title>Multicomponent nature underlies the extraordinary mechanical properties of spider dragline silk.</title>
        <authorList>
            <person name="Kono N."/>
            <person name="Nakamura H."/>
            <person name="Mori M."/>
            <person name="Yoshida Y."/>
            <person name="Ohtoshi R."/>
            <person name="Malay A.D."/>
            <person name="Moran D.A.P."/>
            <person name="Tomita M."/>
            <person name="Numata K."/>
            <person name="Arakawa K."/>
        </authorList>
    </citation>
    <scope>NUCLEOTIDE SEQUENCE</scope>
</reference>
<accession>A0A8X6XYN7</accession>
<dbReference type="Proteomes" id="UP000886998">
    <property type="component" value="Unassembled WGS sequence"/>
</dbReference>
<dbReference type="EMBL" id="BMAV01014228">
    <property type="protein sequence ID" value="GFY62453.1"/>
    <property type="molecule type" value="Genomic_DNA"/>
</dbReference>
<protein>
    <submittedName>
        <fullName evidence="1">Uncharacterized protein</fullName>
    </submittedName>
</protein>
<sequence length="122" mass="13954">MEEFPSLNEPAAKYDANSTIFSPECKCLGANRQIVELKLSFAFFVCGHLNSSPVNRLLINLYILEEFPSVCRGKEQWRRVRFTFHSKGCSFLPLAQTVFSLSTILVSRIFIRGNHTIVCRHN</sequence>
<organism evidence="1 2">
    <name type="scientific">Trichonephila inaurata madagascariensis</name>
    <dbReference type="NCBI Taxonomy" id="2747483"/>
    <lineage>
        <taxon>Eukaryota</taxon>
        <taxon>Metazoa</taxon>
        <taxon>Ecdysozoa</taxon>
        <taxon>Arthropoda</taxon>
        <taxon>Chelicerata</taxon>
        <taxon>Arachnida</taxon>
        <taxon>Araneae</taxon>
        <taxon>Araneomorphae</taxon>
        <taxon>Entelegynae</taxon>
        <taxon>Araneoidea</taxon>
        <taxon>Nephilidae</taxon>
        <taxon>Trichonephila</taxon>
        <taxon>Trichonephila inaurata</taxon>
    </lineage>
</organism>